<keyword evidence="3" id="KW-1185">Reference proteome</keyword>
<evidence type="ECO:0000313" key="3">
    <source>
        <dbReference type="Proteomes" id="UP000785679"/>
    </source>
</evidence>
<dbReference type="PROSITE" id="PS50056">
    <property type="entry name" value="TYR_PHOSPHATASE_2"/>
    <property type="match status" value="1"/>
</dbReference>
<accession>A0A8J8NKP2</accession>
<dbReference type="InterPro" id="IPR029021">
    <property type="entry name" value="Prot-tyrosine_phosphatase-like"/>
</dbReference>
<name>A0A8J8NKP2_HALGN</name>
<proteinExistence type="predicted"/>
<evidence type="ECO:0000313" key="2">
    <source>
        <dbReference type="EMBL" id="TNV76513.1"/>
    </source>
</evidence>
<reference evidence="2" key="1">
    <citation type="submission" date="2019-06" db="EMBL/GenBank/DDBJ databases">
        <authorList>
            <person name="Zheng W."/>
        </authorList>
    </citation>
    <scope>NUCLEOTIDE SEQUENCE</scope>
    <source>
        <strain evidence="2">QDHG01</strain>
    </source>
</reference>
<dbReference type="AlphaFoldDB" id="A0A8J8NKP2"/>
<dbReference type="InterPro" id="IPR050561">
    <property type="entry name" value="PTP"/>
</dbReference>
<comment type="caution">
    <text evidence="2">The sequence shown here is derived from an EMBL/GenBank/DDBJ whole genome shotgun (WGS) entry which is preliminary data.</text>
</comment>
<dbReference type="InterPro" id="IPR003595">
    <property type="entry name" value="Tyr_Pase_cat"/>
</dbReference>
<dbReference type="Gene3D" id="3.90.190.10">
    <property type="entry name" value="Protein tyrosine phosphatase superfamily"/>
    <property type="match status" value="1"/>
</dbReference>
<protein>
    <recommendedName>
        <fullName evidence="1">Tyrosine specific protein phosphatases domain-containing protein</fullName>
    </recommendedName>
</protein>
<dbReference type="SUPFAM" id="SSF52799">
    <property type="entry name" value="(Phosphotyrosine protein) phosphatases II"/>
    <property type="match status" value="1"/>
</dbReference>
<dbReference type="OrthoDB" id="306057at2759"/>
<organism evidence="2 3">
    <name type="scientific">Halteria grandinella</name>
    <dbReference type="NCBI Taxonomy" id="5974"/>
    <lineage>
        <taxon>Eukaryota</taxon>
        <taxon>Sar</taxon>
        <taxon>Alveolata</taxon>
        <taxon>Ciliophora</taxon>
        <taxon>Intramacronucleata</taxon>
        <taxon>Spirotrichea</taxon>
        <taxon>Stichotrichia</taxon>
        <taxon>Sporadotrichida</taxon>
        <taxon>Halteriidae</taxon>
        <taxon>Halteria</taxon>
    </lineage>
</organism>
<evidence type="ECO:0000259" key="1">
    <source>
        <dbReference type="PROSITE" id="PS50056"/>
    </source>
</evidence>
<gene>
    <name evidence="2" type="ORF">FGO68_gene5442</name>
</gene>
<dbReference type="SMART" id="SM00404">
    <property type="entry name" value="PTPc_motif"/>
    <property type="match status" value="1"/>
</dbReference>
<sequence>MYYRPTRVDYEGLKFLIMSAPVDSIMKQTVKDLSHYKCDMLVRTCERTYYEQMILDSGIKIVELEFPDGSSPPQAIIKEWLKIVKEHFGQPTYGKKKANVAKLPEKGAGILQLKSSPDRVYGSSFQMGASFSEIQRGNSGTLEVRQNDGIDEQSSSNNNEGSSGSLLNSKILTPPVVHIAESSGRIGIHCLAGLGRAPVLVAIALIHYGSSPENAIALVRRHRPGAINHSQAHFILGYKKSSSGRTGCTIF</sequence>
<dbReference type="EMBL" id="RRYP01013437">
    <property type="protein sequence ID" value="TNV76513.1"/>
    <property type="molecule type" value="Genomic_DNA"/>
</dbReference>
<feature type="domain" description="Tyrosine specific protein phosphatases" evidence="1">
    <location>
        <begin position="181"/>
        <end position="234"/>
    </location>
</feature>
<dbReference type="PANTHER" id="PTHR23339">
    <property type="entry name" value="TYROSINE SPECIFIC PROTEIN PHOSPHATASE AND DUAL SPECIFICITY PROTEIN PHOSPHATASE"/>
    <property type="match status" value="1"/>
</dbReference>
<dbReference type="Proteomes" id="UP000785679">
    <property type="component" value="Unassembled WGS sequence"/>
</dbReference>
<dbReference type="InterPro" id="IPR000387">
    <property type="entry name" value="Tyr_Pase_dom"/>
</dbReference>